<keyword evidence="16 20" id="KW-0472">Membrane</keyword>
<evidence type="ECO:0000256" key="6">
    <source>
        <dbReference type="ARBA" id="ARBA00022548"/>
    </source>
</evidence>
<dbReference type="GO" id="GO:0034650">
    <property type="term" value="P:cortisol metabolic process"/>
    <property type="evidence" value="ECO:0007669"/>
    <property type="project" value="TreeGrafter"/>
</dbReference>
<keyword evidence="18 20" id="KW-0753">Steroid metabolism</keyword>
<feature type="region of interest" description="Disordered" evidence="21">
    <location>
        <begin position="193"/>
        <end position="213"/>
    </location>
</feature>
<dbReference type="EMBL" id="JANIIK010000119">
    <property type="protein sequence ID" value="KAJ3584816.1"/>
    <property type="molecule type" value="Genomic_DNA"/>
</dbReference>
<keyword evidence="23" id="KW-1185">Reference proteome</keyword>
<dbReference type="Proteomes" id="UP001148018">
    <property type="component" value="Unassembled WGS sequence"/>
</dbReference>
<evidence type="ECO:0000256" key="7">
    <source>
        <dbReference type="ARBA" id="ARBA00022617"/>
    </source>
</evidence>
<accession>A0A9Q0I5Y6</accession>
<evidence type="ECO:0000256" key="19">
    <source>
        <dbReference type="ARBA" id="ARBA00023250"/>
    </source>
</evidence>
<keyword evidence="15 20" id="KW-0496">Mitochondrion</keyword>
<dbReference type="InterPro" id="IPR036396">
    <property type="entry name" value="Cyt_P450_sf"/>
</dbReference>
<reference evidence="22" key="1">
    <citation type="submission" date="2022-07" db="EMBL/GenBank/DDBJ databases">
        <title>Chromosome-level genome of Muraenolepis orangiensis.</title>
        <authorList>
            <person name="Kim J."/>
        </authorList>
    </citation>
    <scope>NUCLEOTIDE SEQUENCE</scope>
    <source>
        <strain evidence="22">KU_S4_2022</strain>
        <tissue evidence="22">Muscle</tissue>
    </source>
</reference>
<dbReference type="GO" id="GO:0008203">
    <property type="term" value="P:cholesterol metabolic process"/>
    <property type="evidence" value="ECO:0007669"/>
    <property type="project" value="UniProtKB-KW"/>
</dbReference>
<comment type="cofactor">
    <cofactor evidence="1 20">
        <name>heme</name>
        <dbReference type="ChEBI" id="CHEBI:30413"/>
    </cofactor>
</comment>
<evidence type="ECO:0000256" key="10">
    <source>
        <dbReference type="ARBA" id="ARBA00022946"/>
    </source>
</evidence>
<dbReference type="GO" id="GO:0005506">
    <property type="term" value="F:iron ion binding"/>
    <property type="evidence" value="ECO:0007669"/>
    <property type="project" value="InterPro"/>
</dbReference>
<keyword evidence="8 20" id="KW-0479">Metal-binding</keyword>
<evidence type="ECO:0000256" key="16">
    <source>
        <dbReference type="ARBA" id="ARBA00023136"/>
    </source>
</evidence>
<keyword evidence="17 20" id="KW-1207">Sterol metabolism</keyword>
<comment type="subcellular location">
    <subcellularLocation>
        <location evidence="20">Mitochondrion inner membrane</location>
        <topology evidence="20">Peripheral membrane protein</topology>
    </subcellularLocation>
    <text evidence="20">Localizes to the matrix side of the mitochondrion inner membrane.</text>
</comment>
<evidence type="ECO:0000256" key="3">
    <source>
        <dbReference type="ARBA" id="ARBA00010617"/>
    </source>
</evidence>
<keyword evidence="10 20" id="KW-0809">Transit peptide</keyword>
<evidence type="ECO:0000256" key="12">
    <source>
        <dbReference type="ARBA" id="ARBA00023004"/>
    </source>
</evidence>
<evidence type="ECO:0000256" key="14">
    <source>
        <dbReference type="ARBA" id="ARBA00023098"/>
    </source>
</evidence>
<keyword evidence="9" id="KW-0999">Mitochondrion inner membrane</keyword>
<proteinExistence type="inferred from homology"/>
<dbReference type="PANTHER" id="PTHR24279:SF3">
    <property type="entry name" value="CHOLESTEROL SIDE-CHAIN CLEAVAGE ENZYME, MITOCHONDRIAL"/>
    <property type="match status" value="1"/>
</dbReference>
<evidence type="ECO:0000256" key="9">
    <source>
        <dbReference type="ARBA" id="ARBA00022792"/>
    </source>
</evidence>
<keyword evidence="11 20" id="KW-0560">Oxidoreductase</keyword>
<dbReference type="AlphaFoldDB" id="A0A9Q0I5Y6"/>
<gene>
    <name evidence="22" type="ORF">NHX12_015311</name>
</gene>
<comment type="similarity">
    <text evidence="3 20">Belongs to the cytochrome P450 family.</text>
</comment>
<keyword evidence="14 20" id="KW-0443">Lipid metabolism</keyword>
<evidence type="ECO:0000256" key="1">
    <source>
        <dbReference type="ARBA" id="ARBA00001971"/>
    </source>
</evidence>
<dbReference type="GO" id="GO:0020037">
    <property type="term" value="F:heme binding"/>
    <property type="evidence" value="ECO:0007669"/>
    <property type="project" value="InterPro"/>
</dbReference>
<evidence type="ECO:0000313" key="23">
    <source>
        <dbReference type="Proteomes" id="UP001148018"/>
    </source>
</evidence>
<evidence type="ECO:0000256" key="21">
    <source>
        <dbReference type="SAM" id="MobiDB-lite"/>
    </source>
</evidence>
<evidence type="ECO:0000256" key="15">
    <source>
        <dbReference type="ARBA" id="ARBA00023128"/>
    </source>
</evidence>
<evidence type="ECO:0000256" key="5">
    <source>
        <dbReference type="ARBA" id="ARBA00019844"/>
    </source>
</evidence>
<comment type="catalytic activity">
    <reaction evidence="20">
        <text>6 reduced [adrenodoxin] + cholesterol + 3 O2 + 6 H(+) = 4-methylpentanal + pregnenolone + 6 oxidized [adrenodoxin] + 4 H2O</text>
        <dbReference type="Rhea" id="RHEA:35739"/>
        <dbReference type="Rhea" id="RHEA-COMP:9998"/>
        <dbReference type="Rhea" id="RHEA-COMP:9999"/>
        <dbReference type="ChEBI" id="CHEBI:15377"/>
        <dbReference type="ChEBI" id="CHEBI:15378"/>
        <dbReference type="ChEBI" id="CHEBI:15379"/>
        <dbReference type="ChEBI" id="CHEBI:16113"/>
        <dbReference type="ChEBI" id="CHEBI:16581"/>
        <dbReference type="ChEBI" id="CHEBI:17998"/>
        <dbReference type="ChEBI" id="CHEBI:33737"/>
        <dbReference type="ChEBI" id="CHEBI:33738"/>
        <dbReference type="EC" id="1.14.15.6"/>
    </reaction>
</comment>
<keyword evidence="13 20" id="KW-0503">Monooxygenase</keyword>
<organism evidence="22 23">
    <name type="scientific">Muraenolepis orangiensis</name>
    <name type="common">Patagonian moray cod</name>
    <dbReference type="NCBI Taxonomy" id="630683"/>
    <lineage>
        <taxon>Eukaryota</taxon>
        <taxon>Metazoa</taxon>
        <taxon>Chordata</taxon>
        <taxon>Craniata</taxon>
        <taxon>Vertebrata</taxon>
        <taxon>Euteleostomi</taxon>
        <taxon>Actinopterygii</taxon>
        <taxon>Neopterygii</taxon>
        <taxon>Teleostei</taxon>
        <taxon>Neoteleostei</taxon>
        <taxon>Acanthomorphata</taxon>
        <taxon>Zeiogadaria</taxon>
        <taxon>Gadariae</taxon>
        <taxon>Gadiformes</taxon>
        <taxon>Muraenolepidoidei</taxon>
        <taxon>Muraenolepididae</taxon>
        <taxon>Muraenolepis</taxon>
    </lineage>
</organism>
<dbReference type="GO" id="GO:0071375">
    <property type="term" value="P:cellular response to peptide hormone stimulus"/>
    <property type="evidence" value="ECO:0007669"/>
    <property type="project" value="TreeGrafter"/>
</dbReference>
<protein>
    <recommendedName>
        <fullName evidence="5 20">Cholesterol side-chain cleavage enzyme, mitochondrial</fullName>
        <ecNumber evidence="4 20">1.14.15.6</ecNumber>
    </recommendedName>
    <alternativeName>
        <fullName evidence="20">Cholesterol desmolase</fullName>
    </alternativeName>
</protein>
<feature type="region of interest" description="Disordered" evidence="21">
    <location>
        <begin position="18"/>
        <end position="54"/>
    </location>
</feature>
<comment type="caution">
    <text evidence="22">The sequence shown here is derived from an EMBL/GenBank/DDBJ whole genome shotgun (WGS) entry which is preliminary data.</text>
</comment>
<comment type="function">
    <text evidence="20">A cytochrome P450 monooxygenase that catalyzes the side-chain hydroxylation and cleavage of cholesterol to pregnenolone, the precursor of most steroid hormones. Catalyzes three sequential oxidation reactions of cholesterol, namely the hydroxylation at C22 followed with the hydroxylation at C20 to yield 20R,22R-hydroxycholesterol that is further cleaved between C20 and C22 to yield the C21-steroid pregnenolone and 4-methylpentanal. Mechanistically, uses molecular oxygen inserting one oxygen atom into a substrate and reducing the second into a water molecule. Two electrons are provided by NADPH via a two-protein mitochondrial transfer system comprising flavoprotein FDXR (adrenodoxin/ferredoxin reductase) and nonheme iron-sulfur protein FDX1 or FDX2 (adrenodoxin/ferredoxin).</text>
</comment>
<dbReference type="Gene3D" id="1.10.630.10">
    <property type="entry name" value="Cytochrome P450"/>
    <property type="match status" value="1"/>
</dbReference>
<evidence type="ECO:0000256" key="13">
    <source>
        <dbReference type="ARBA" id="ARBA00023033"/>
    </source>
</evidence>
<sequence length="213" mass="24273">MIVSSVMRRPVRRLAAAALSRTPNPNPNHMEAASTLTTSTPASTSTTSTYKTIDDLPGPSSAMTAYWLFVEHKRIYGPIWRSHFGPFHIVNVASPELVAQVIRQEGRYPVRVDLPHWREYRDLRGRGYGLTGEEWYRIRQVLNPMMLKPQVSSSYAPTVHQVVGDLLRRLELLSQRSPDATVTNLQDELYKFGFEGEEDEEDKDEDEDNVLKS</sequence>
<keyword evidence="7 20" id="KW-0349">Heme</keyword>
<dbReference type="PANTHER" id="PTHR24279">
    <property type="entry name" value="CYTOCHROME P450"/>
    <property type="match status" value="1"/>
</dbReference>
<comment type="pathway">
    <text evidence="2 20">Lipid metabolism; C21-steroid hormone metabolism.</text>
</comment>
<dbReference type="InterPro" id="IPR001128">
    <property type="entry name" value="Cyt_P450"/>
</dbReference>
<dbReference type="GO" id="GO:0006704">
    <property type="term" value="P:glucocorticoid biosynthetic process"/>
    <property type="evidence" value="ECO:0007669"/>
    <property type="project" value="TreeGrafter"/>
</dbReference>
<evidence type="ECO:0000256" key="2">
    <source>
        <dbReference type="ARBA" id="ARBA00005108"/>
    </source>
</evidence>
<evidence type="ECO:0000256" key="20">
    <source>
        <dbReference type="RuleBase" id="RU364077"/>
    </source>
</evidence>
<evidence type="ECO:0000256" key="8">
    <source>
        <dbReference type="ARBA" id="ARBA00022723"/>
    </source>
</evidence>
<keyword evidence="6 20" id="KW-0153">Cholesterol metabolism</keyword>
<evidence type="ECO:0000256" key="18">
    <source>
        <dbReference type="ARBA" id="ARBA00023221"/>
    </source>
</evidence>
<dbReference type="SUPFAM" id="SSF48264">
    <property type="entry name" value="Cytochrome P450"/>
    <property type="match status" value="1"/>
</dbReference>
<evidence type="ECO:0000256" key="4">
    <source>
        <dbReference type="ARBA" id="ARBA00012764"/>
    </source>
</evidence>
<dbReference type="EC" id="1.14.15.6" evidence="4 20"/>
<dbReference type="Pfam" id="PF00067">
    <property type="entry name" value="p450"/>
    <property type="match status" value="1"/>
</dbReference>
<dbReference type="GO" id="GO:0008386">
    <property type="term" value="F:cholesterol monooxygenase (side-chain-cleaving) activity"/>
    <property type="evidence" value="ECO:0007669"/>
    <property type="project" value="UniProtKB-EC"/>
</dbReference>
<evidence type="ECO:0000256" key="11">
    <source>
        <dbReference type="ARBA" id="ARBA00023002"/>
    </source>
</evidence>
<dbReference type="GO" id="GO:0005743">
    <property type="term" value="C:mitochondrial inner membrane"/>
    <property type="evidence" value="ECO:0007669"/>
    <property type="project" value="UniProtKB-SubCell"/>
</dbReference>
<evidence type="ECO:0000256" key="17">
    <source>
        <dbReference type="ARBA" id="ARBA00023166"/>
    </source>
</evidence>
<keyword evidence="12 20" id="KW-0408">Iron</keyword>
<evidence type="ECO:0000313" key="22">
    <source>
        <dbReference type="EMBL" id="KAJ3584816.1"/>
    </source>
</evidence>
<feature type="compositionally biased region" description="Low complexity" evidence="21">
    <location>
        <begin position="32"/>
        <end position="49"/>
    </location>
</feature>
<keyword evidence="19 20" id="KW-0755">Steroidogenesis</keyword>
<feature type="compositionally biased region" description="Acidic residues" evidence="21">
    <location>
        <begin position="195"/>
        <end position="213"/>
    </location>
</feature>
<dbReference type="OrthoDB" id="8955330at2759"/>
<name>A0A9Q0I5Y6_9TELE</name>
<dbReference type="InterPro" id="IPR050479">
    <property type="entry name" value="CYP11_CYP27_families"/>
</dbReference>
<dbReference type="GO" id="GO:0006700">
    <property type="term" value="P:C21-steroid hormone biosynthetic process"/>
    <property type="evidence" value="ECO:0007669"/>
    <property type="project" value="TreeGrafter"/>
</dbReference>